<dbReference type="InterPro" id="IPR000587">
    <property type="entry name" value="Creatinase_N"/>
</dbReference>
<dbReference type="InterPro" id="IPR029149">
    <property type="entry name" value="Creatin/AminoP/Spt16_N"/>
</dbReference>
<evidence type="ECO:0000313" key="3">
    <source>
        <dbReference type="EMBL" id="QPC84722.1"/>
    </source>
</evidence>
<sequence>MSFDYQARMQALIASVDADVVALVPGANMVYFTGLHFHLSERPTIAFLSKDGLSLIVPELEQAKITQRPDLDARMFTWTDDTGHEGSFQEAVTTLGLTSKVLGVDGMTMRVFEWLALAQCGVELATSKDVSAALLLQRAKKTPEEVDAMRRAIALSEAALQDTLDYAKPGMTEKQITAKLTDALAAHGSQGHAFSPIVLTGPKSALPHGMPGDRVLGEDEFLLIDYGGTMDEYPADITRTFCLGTPSDEMRKIYGAVLQANLAAQAAAKPGIACSAVDKAARDVIEAAGYGEYFIHRTGHGLGLEGHEWPNIASNNDMLLEPGMVFTIEPGIYIPEIGGVRIEDNMLITEDGAESLTSYPRELT</sequence>
<evidence type="ECO:0000259" key="1">
    <source>
        <dbReference type="Pfam" id="PF00557"/>
    </source>
</evidence>
<protein>
    <submittedName>
        <fullName evidence="3">Aminopeptidase P family protein</fullName>
    </submittedName>
</protein>
<dbReference type="GO" id="GO:0004177">
    <property type="term" value="F:aminopeptidase activity"/>
    <property type="evidence" value="ECO:0007669"/>
    <property type="project" value="UniProtKB-KW"/>
</dbReference>
<dbReference type="AlphaFoldDB" id="A0A7S8ED13"/>
<dbReference type="CDD" id="cd01092">
    <property type="entry name" value="APP-like"/>
    <property type="match status" value="1"/>
</dbReference>
<dbReference type="SUPFAM" id="SSF55920">
    <property type="entry name" value="Creatinase/aminopeptidase"/>
    <property type="match status" value="1"/>
</dbReference>
<keyword evidence="3" id="KW-0645">Protease</keyword>
<dbReference type="PANTHER" id="PTHR46112">
    <property type="entry name" value="AMINOPEPTIDASE"/>
    <property type="match status" value="1"/>
</dbReference>
<dbReference type="SUPFAM" id="SSF53092">
    <property type="entry name" value="Creatinase/prolidase N-terminal domain"/>
    <property type="match status" value="1"/>
</dbReference>
<reference evidence="3 4" key="1">
    <citation type="submission" date="2020-02" db="EMBL/GenBank/DDBJ databases">
        <authorList>
            <person name="Zheng R.K."/>
            <person name="Sun C.M."/>
        </authorList>
    </citation>
    <scope>NUCLEOTIDE SEQUENCE [LARGE SCALE GENOMIC DNA]</scope>
    <source>
        <strain evidence="4">rifampicinis</strain>
    </source>
</reference>
<name>A0A7S8ED13_9CHLR</name>
<dbReference type="InterPro" id="IPR000994">
    <property type="entry name" value="Pept_M24"/>
</dbReference>
<organism evidence="3 4">
    <name type="scientific">Phototrophicus methaneseepsis</name>
    <dbReference type="NCBI Taxonomy" id="2710758"/>
    <lineage>
        <taxon>Bacteria</taxon>
        <taxon>Bacillati</taxon>
        <taxon>Chloroflexota</taxon>
        <taxon>Candidatus Thermofontia</taxon>
        <taxon>Phototrophicales</taxon>
        <taxon>Phototrophicaceae</taxon>
        <taxon>Phototrophicus</taxon>
    </lineage>
</organism>
<keyword evidence="3" id="KW-0031">Aminopeptidase</keyword>
<dbReference type="Gene3D" id="3.40.350.10">
    <property type="entry name" value="Creatinase/prolidase N-terminal domain"/>
    <property type="match status" value="1"/>
</dbReference>
<dbReference type="RefSeq" id="WP_195172785.1">
    <property type="nucleotide sequence ID" value="NZ_CP062983.1"/>
</dbReference>
<dbReference type="Pfam" id="PF00557">
    <property type="entry name" value="Peptidase_M24"/>
    <property type="match status" value="1"/>
</dbReference>
<keyword evidence="4" id="KW-1185">Reference proteome</keyword>
<dbReference type="Proteomes" id="UP000594468">
    <property type="component" value="Chromosome"/>
</dbReference>
<evidence type="ECO:0000259" key="2">
    <source>
        <dbReference type="Pfam" id="PF01321"/>
    </source>
</evidence>
<evidence type="ECO:0000313" key="4">
    <source>
        <dbReference type="Proteomes" id="UP000594468"/>
    </source>
</evidence>
<gene>
    <name evidence="3" type="ORF">G4Y79_10190</name>
</gene>
<dbReference type="PANTHER" id="PTHR46112:SF3">
    <property type="entry name" value="AMINOPEPTIDASE YPDF"/>
    <property type="match status" value="1"/>
</dbReference>
<feature type="domain" description="Peptidase M24" evidence="1">
    <location>
        <begin position="148"/>
        <end position="350"/>
    </location>
</feature>
<dbReference type="Gene3D" id="3.90.230.10">
    <property type="entry name" value="Creatinase/methionine aminopeptidase superfamily"/>
    <property type="match status" value="1"/>
</dbReference>
<dbReference type="EMBL" id="CP062983">
    <property type="protein sequence ID" value="QPC84722.1"/>
    <property type="molecule type" value="Genomic_DNA"/>
</dbReference>
<accession>A0A7S8ED13</accession>
<feature type="domain" description="Creatinase N-terminal" evidence="2">
    <location>
        <begin position="8"/>
        <end position="124"/>
    </location>
</feature>
<dbReference type="InterPro" id="IPR036005">
    <property type="entry name" value="Creatinase/aminopeptidase-like"/>
</dbReference>
<dbReference type="InterPro" id="IPR050659">
    <property type="entry name" value="Peptidase_M24B"/>
</dbReference>
<proteinExistence type="predicted"/>
<dbReference type="Pfam" id="PF01321">
    <property type="entry name" value="Creatinase_N"/>
    <property type="match status" value="1"/>
</dbReference>
<keyword evidence="3" id="KW-0378">Hydrolase</keyword>
<dbReference type="KEGG" id="pmet:G4Y79_10190"/>